<keyword evidence="1 3" id="KW-0328">Glycosyltransferase</keyword>
<evidence type="ECO:0000313" key="5">
    <source>
        <dbReference type="EMBL" id="MFC0409594.1"/>
    </source>
</evidence>
<protein>
    <recommendedName>
        <fullName evidence="3">S-methyl-5'-thioadenosine phosphorylase</fullName>
        <ecNumber evidence="3">2.4.2.28</ecNumber>
    </recommendedName>
    <alternativeName>
        <fullName evidence="3">5'-methylthioadenosine phosphorylase</fullName>
        <shortName evidence="3">MTA phosphorylase</shortName>
        <shortName evidence="3">MTAP</shortName>
    </alternativeName>
</protein>
<dbReference type="Pfam" id="PF01048">
    <property type="entry name" value="PNP_UDP_1"/>
    <property type="match status" value="1"/>
</dbReference>
<feature type="binding site" evidence="3">
    <location>
        <position position="188"/>
    </location>
    <ligand>
        <name>substrate</name>
    </ligand>
</feature>
<dbReference type="SUPFAM" id="SSF53167">
    <property type="entry name" value="Purine and uridine phosphorylases"/>
    <property type="match status" value="1"/>
</dbReference>
<evidence type="ECO:0000256" key="2">
    <source>
        <dbReference type="ARBA" id="ARBA00022679"/>
    </source>
</evidence>
<organism evidence="5 6">
    <name type="scientific">Roseomonas elaeocarpi</name>
    <dbReference type="NCBI Taxonomy" id="907779"/>
    <lineage>
        <taxon>Bacteria</taxon>
        <taxon>Pseudomonadati</taxon>
        <taxon>Pseudomonadota</taxon>
        <taxon>Alphaproteobacteria</taxon>
        <taxon>Acetobacterales</taxon>
        <taxon>Roseomonadaceae</taxon>
        <taxon>Roseomonas</taxon>
    </lineage>
</organism>
<name>A0ABV6JV26_9PROT</name>
<keyword evidence="6" id="KW-1185">Reference proteome</keyword>
<dbReference type="CDD" id="cd09010">
    <property type="entry name" value="MTAP_SsMTAPII_like_MTIP"/>
    <property type="match status" value="1"/>
</dbReference>
<comment type="subunit">
    <text evidence="3">Homohexamer. Dimer of a homotrimer.</text>
</comment>
<dbReference type="RefSeq" id="WP_377045344.1">
    <property type="nucleotide sequence ID" value="NZ_JBHLUN010000010.1"/>
</dbReference>
<comment type="catalytic activity">
    <reaction evidence="3">
        <text>S-methyl-5'-thioadenosine + phosphate = 5-(methylsulfanyl)-alpha-D-ribose 1-phosphate + adenine</text>
        <dbReference type="Rhea" id="RHEA:11852"/>
        <dbReference type="ChEBI" id="CHEBI:16708"/>
        <dbReference type="ChEBI" id="CHEBI:17509"/>
        <dbReference type="ChEBI" id="CHEBI:43474"/>
        <dbReference type="ChEBI" id="CHEBI:58533"/>
        <dbReference type="EC" id="2.4.2.28"/>
    </reaction>
</comment>
<feature type="binding site" evidence="3">
    <location>
        <position position="15"/>
    </location>
    <ligand>
        <name>phosphate</name>
        <dbReference type="ChEBI" id="CHEBI:43474"/>
    </ligand>
</feature>
<comment type="function">
    <text evidence="3">Catalyzes the reversible phosphorylation of S-methyl-5'-thioadenosine (MTA) to adenine and 5-methylthioribose-1-phosphate. Involved in the breakdown of MTA, a major by-product of polyamine biosynthesis. Responsible for the first step in the methionine salvage pathway after MTA has been generated from S-adenosylmethionine. Has broad substrate specificity with 6-aminopurine nucleosides as preferred substrates.</text>
</comment>
<dbReference type="InterPro" id="IPR010044">
    <property type="entry name" value="MTAP"/>
</dbReference>
<evidence type="ECO:0000259" key="4">
    <source>
        <dbReference type="Pfam" id="PF01048"/>
    </source>
</evidence>
<gene>
    <name evidence="3" type="primary">mtnP</name>
    <name evidence="5" type="ORF">ACFFGY_15180</name>
</gene>
<dbReference type="Proteomes" id="UP001589865">
    <property type="component" value="Unassembled WGS sequence"/>
</dbReference>
<dbReference type="NCBIfam" id="TIGR01694">
    <property type="entry name" value="MTAP"/>
    <property type="match status" value="1"/>
</dbReference>
<proteinExistence type="inferred from homology"/>
<dbReference type="PROSITE" id="PS01240">
    <property type="entry name" value="PNP_MTAP_2"/>
    <property type="match status" value="1"/>
</dbReference>
<dbReference type="InterPro" id="IPR018099">
    <property type="entry name" value="Purine_phosphorylase-2_CS"/>
</dbReference>
<dbReference type="EC" id="2.4.2.28" evidence="3"/>
<accession>A0ABV6JV26</accession>
<dbReference type="NCBIfam" id="NF006492">
    <property type="entry name" value="PRK08931.1"/>
    <property type="match status" value="1"/>
</dbReference>
<sequence length="295" mass="32119">MSDLIEPVIGVIGGSGLYDIDGLEDRQWRRIESPWGEPSDEVLTGRLDGVRCVFLPRHGRGHRVPPSELNYRANIDVLKRAGVTEVLSISAVGSLNGDLPPGHFVVVDQFIDRSFARKKSFFETGLVAHVSMAHPVCARLGDAAEAALRDLQIPHKRGGTYLVMEGPQFSTKAESELYRAWGCDVIGMTNMPEAKLAREAELCYATVAMVTDFDCWHPDHDHVTVDAVIKVMQANADKAKALVKAVIPALGKPRGPCPQGCDRALEMALITPPEKRDPALVAKLDAVAGRVLNRA</sequence>
<dbReference type="EMBL" id="JBHLUN010000010">
    <property type="protein sequence ID" value="MFC0409594.1"/>
    <property type="molecule type" value="Genomic_DNA"/>
</dbReference>
<feature type="domain" description="Nucleoside phosphorylase" evidence="4">
    <location>
        <begin position="9"/>
        <end position="247"/>
    </location>
</feature>
<dbReference type="PANTHER" id="PTHR42679">
    <property type="entry name" value="S-METHYL-5'-THIOADENOSINE PHOSPHORYLASE"/>
    <property type="match status" value="1"/>
</dbReference>
<dbReference type="PANTHER" id="PTHR42679:SF2">
    <property type="entry name" value="S-METHYL-5'-THIOADENOSINE PHOSPHORYLASE"/>
    <property type="match status" value="1"/>
</dbReference>
<keyword evidence="3" id="KW-0660">Purine salvage</keyword>
<dbReference type="InterPro" id="IPR000845">
    <property type="entry name" value="Nucleoside_phosphorylase_d"/>
</dbReference>
<evidence type="ECO:0000256" key="3">
    <source>
        <dbReference type="HAMAP-Rule" id="MF_01963"/>
    </source>
</evidence>
<feature type="binding site" evidence="3">
    <location>
        <begin position="90"/>
        <end position="91"/>
    </location>
    <ligand>
        <name>phosphate</name>
        <dbReference type="ChEBI" id="CHEBI:43474"/>
    </ligand>
</feature>
<comment type="similarity">
    <text evidence="3">Belongs to the PNP/MTAP phosphorylase family. MTAP subfamily.</text>
</comment>
<dbReference type="HAMAP" id="MF_01963">
    <property type="entry name" value="MTAP"/>
    <property type="match status" value="1"/>
</dbReference>
<keyword evidence="2 3" id="KW-0808">Transferase</keyword>
<evidence type="ECO:0000313" key="6">
    <source>
        <dbReference type="Proteomes" id="UP001589865"/>
    </source>
</evidence>
<dbReference type="Gene3D" id="3.40.50.1580">
    <property type="entry name" value="Nucleoside phosphorylase domain"/>
    <property type="match status" value="1"/>
</dbReference>
<feature type="site" description="Important for substrate specificity" evidence="3">
    <location>
        <position position="170"/>
    </location>
</feature>
<dbReference type="InterPro" id="IPR035994">
    <property type="entry name" value="Nucleoside_phosphorylase_sf"/>
</dbReference>
<dbReference type="GO" id="GO:0017061">
    <property type="term" value="F:S-methyl-5-thioadenosine phosphorylase activity"/>
    <property type="evidence" value="ECO:0007669"/>
    <property type="project" value="UniProtKB-EC"/>
</dbReference>
<evidence type="ECO:0000256" key="1">
    <source>
        <dbReference type="ARBA" id="ARBA00022676"/>
    </source>
</evidence>
<feature type="binding site" evidence="3">
    <location>
        <begin position="212"/>
        <end position="214"/>
    </location>
    <ligand>
        <name>substrate</name>
    </ligand>
</feature>
<reference evidence="5 6" key="1">
    <citation type="submission" date="2024-09" db="EMBL/GenBank/DDBJ databases">
        <authorList>
            <person name="Sun Q."/>
            <person name="Mori K."/>
        </authorList>
    </citation>
    <scope>NUCLEOTIDE SEQUENCE [LARGE SCALE GENOMIC DNA]</scope>
    <source>
        <strain evidence="5 6">TBRC 5777</strain>
    </source>
</reference>
<comment type="caution">
    <text evidence="5">The sequence shown here is derived from an EMBL/GenBank/DDBJ whole genome shotgun (WGS) entry which is preliminary data.</text>
</comment>
<feature type="site" description="Important for substrate specificity" evidence="3">
    <location>
        <position position="225"/>
    </location>
</feature>
<feature type="binding site" evidence="3">
    <location>
        <begin position="57"/>
        <end position="58"/>
    </location>
    <ligand>
        <name>phosphate</name>
        <dbReference type="ChEBI" id="CHEBI:43474"/>
    </ligand>
</feature>
<feature type="binding site" evidence="3">
    <location>
        <position position="189"/>
    </location>
    <ligand>
        <name>phosphate</name>
        <dbReference type="ChEBI" id="CHEBI:43474"/>
    </ligand>
</feature>
<comment type="pathway">
    <text evidence="3">Amino-acid biosynthesis; L-methionine biosynthesis via salvage pathway; S-methyl-5-thio-alpha-D-ribose 1-phosphate from S-methyl-5'-thioadenosine (phosphorylase route): step 1/1.</text>
</comment>